<organism evidence="2 3">
    <name type="scientific">Discina gigas</name>
    <dbReference type="NCBI Taxonomy" id="1032678"/>
    <lineage>
        <taxon>Eukaryota</taxon>
        <taxon>Fungi</taxon>
        <taxon>Dikarya</taxon>
        <taxon>Ascomycota</taxon>
        <taxon>Pezizomycotina</taxon>
        <taxon>Pezizomycetes</taxon>
        <taxon>Pezizales</taxon>
        <taxon>Discinaceae</taxon>
        <taxon>Discina</taxon>
    </lineage>
</organism>
<gene>
    <name evidence="2" type="ORF">Q9L58_001308</name>
</gene>
<comment type="caution">
    <text evidence="2">The sequence shown here is derived from an EMBL/GenBank/DDBJ whole genome shotgun (WGS) entry which is preliminary data.</text>
</comment>
<evidence type="ECO:0000256" key="1">
    <source>
        <dbReference type="SAM" id="MobiDB-lite"/>
    </source>
</evidence>
<evidence type="ECO:0000313" key="3">
    <source>
        <dbReference type="Proteomes" id="UP001447188"/>
    </source>
</evidence>
<dbReference type="Proteomes" id="UP001447188">
    <property type="component" value="Unassembled WGS sequence"/>
</dbReference>
<evidence type="ECO:0000313" key="2">
    <source>
        <dbReference type="EMBL" id="KAL0639741.1"/>
    </source>
</evidence>
<feature type="region of interest" description="Disordered" evidence="1">
    <location>
        <begin position="1"/>
        <end position="94"/>
    </location>
</feature>
<accession>A0ABR3GUX1</accession>
<proteinExistence type="predicted"/>
<feature type="compositionally biased region" description="Low complexity" evidence="1">
    <location>
        <begin position="1"/>
        <end position="14"/>
    </location>
</feature>
<name>A0ABR3GUX1_9PEZI</name>
<feature type="compositionally biased region" description="Basic and acidic residues" evidence="1">
    <location>
        <begin position="42"/>
        <end position="51"/>
    </location>
</feature>
<protein>
    <submittedName>
        <fullName evidence="2">Uncharacterized protein</fullName>
    </submittedName>
</protein>
<dbReference type="EMBL" id="JBBBZM010000009">
    <property type="protein sequence ID" value="KAL0639741.1"/>
    <property type="molecule type" value="Genomic_DNA"/>
</dbReference>
<sequence length="109" mass="12235">MLSTTPTMMLSTPSAMFCPVLDRKRKRYQDPESESESESESDQDRTPEHSPRPHKMFSPSPRLGLGLGLPADEPLNIDSRTPPAPTSRRPRARALECADHSWDCRLCGK</sequence>
<keyword evidence="3" id="KW-1185">Reference proteome</keyword>
<feature type="compositionally biased region" description="Acidic residues" evidence="1">
    <location>
        <begin position="31"/>
        <end position="41"/>
    </location>
</feature>
<reference evidence="2 3" key="1">
    <citation type="submission" date="2024-02" db="EMBL/GenBank/DDBJ databases">
        <title>Discinaceae phylogenomics.</title>
        <authorList>
            <person name="Dirks A.C."/>
            <person name="James T.Y."/>
        </authorList>
    </citation>
    <scope>NUCLEOTIDE SEQUENCE [LARGE SCALE GENOMIC DNA]</scope>
    <source>
        <strain evidence="2 3">ACD0624</strain>
    </source>
</reference>